<keyword evidence="4" id="KW-1003">Cell membrane</keyword>
<dbReference type="InterPro" id="IPR023596">
    <property type="entry name" value="Peptidase_PrsW_arch/bac"/>
</dbReference>
<name>A0ABS6E8J0_9FIRM</name>
<accession>A0ABS6E8J0</accession>
<proteinExistence type="inferred from homology"/>
<dbReference type="PANTHER" id="PTHR36844:SF1">
    <property type="entry name" value="PROTEASE PRSW"/>
    <property type="match status" value="1"/>
</dbReference>
<evidence type="ECO:0000313" key="11">
    <source>
        <dbReference type="EMBL" id="MBU5438548.1"/>
    </source>
</evidence>
<evidence type="ECO:0000256" key="7">
    <source>
        <dbReference type="ARBA" id="ARBA00022801"/>
    </source>
</evidence>
<keyword evidence="11" id="KW-0482">Metalloprotease</keyword>
<feature type="transmembrane region" description="Helical" evidence="10">
    <location>
        <begin position="103"/>
        <end position="127"/>
    </location>
</feature>
<feature type="transmembrane region" description="Helical" evidence="10">
    <location>
        <begin position="139"/>
        <end position="159"/>
    </location>
</feature>
<keyword evidence="7" id="KW-0378">Hydrolase</keyword>
<dbReference type="PANTHER" id="PTHR36844">
    <property type="entry name" value="PROTEASE PRSW"/>
    <property type="match status" value="1"/>
</dbReference>
<dbReference type="GO" id="GO:0008237">
    <property type="term" value="F:metallopeptidase activity"/>
    <property type="evidence" value="ECO:0007669"/>
    <property type="project" value="UniProtKB-KW"/>
</dbReference>
<feature type="transmembrane region" description="Helical" evidence="10">
    <location>
        <begin position="31"/>
        <end position="51"/>
    </location>
</feature>
<evidence type="ECO:0000256" key="1">
    <source>
        <dbReference type="ARBA" id="ARBA00004651"/>
    </source>
</evidence>
<feature type="transmembrane region" description="Helical" evidence="10">
    <location>
        <begin position="63"/>
        <end position="82"/>
    </location>
</feature>
<feature type="transmembrane region" description="Helical" evidence="10">
    <location>
        <begin position="180"/>
        <end position="210"/>
    </location>
</feature>
<comment type="caution">
    <text evidence="11">The sequence shown here is derived from an EMBL/GenBank/DDBJ whole genome shotgun (WGS) entry which is preliminary data.</text>
</comment>
<evidence type="ECO:0000256" key="9">
    <source>
        <dbReference type="ARBA" id="ARBA00023136"/>
    </source>
</evidence>
<keyword evidence="9 10" id="KW-0472">Membrane</keyword>
<protein>
    <recommendedName>
        <fullName evidence="3">Protease PrsW</fullName>
    </recommendedName>
</protein>
<evidence type="ECO:0000313" key="12">
    <source>
        <dbReference type="Proteomes" id="UP000749471"/>
    </source>
</evidence>
<evidence type="ECO:0000256" key="5">
    <source>
        <dbReference type="ARBA" id="ARBA00022670"/>
    </source>
</evidence>
<dbReference type="Pfam" id="PF13367">
    <property type="entry name" value="PrsW-protease"/>
    <property type="match status" value="1"/>
</dbReference>
<dbReference type="Proteomes" id="UP000749471">
    <property type="component" value="Unassembled WGS sequence"/>
</dbReference>
<comment type="similarity">
    <text evidence="2">Belongs to the protease PrsW family.</text>
</comment>
<keyword evidence="12" id="KW-1185">Reference proteome</keyword>
<evidence type="ECO:0000256" key="10">
    <source>
        <dbReference type="SAM" id="Phobius"/>
    </source>
</evidence>
<gene>
    <name evidence="11" type="ORF">KQI42_11035</name>
</gene>
<evidence type="ECO:0000256" key="4">
    <source>
        <dbReference type="ARBA" id="ARBA00022475"/>
    </source>
</evidence>
<evidence type="ECO:0000256" key="8">
    <source>
        <dbReference type="ARBA" id="ARBA00022989"/>
    </source>
</evidence>
<comment type="subcellular location">
    <subcellularLocation>
        <location evidence="1">Cell membrane</location>
        <topology evidence="1">Multi-pass membrane protein</topology>
    </subcellularLocation>
</comment>
<keyword evidence="5" id="KW-0645">Protease</keyword>
<reference evidence="11 12" key="1">
    <citation type="submission" date="2021-06" db="EMBL/GenBank/DDBJ databases">
        <authorList>
            <person name="Sun Q."/>
            <person name="Li D."/>
        </authorList>
    </citation>
    <scope>NUCLEOTIDE SEQUENCE [LARGE SCALE GENOMIC DNA]</scope>
    <source>
        <strain evidence="11 12">MSJ-40</strain>
    </source>
</reference>
<dbReference type="PIRSF" id="PIRSF016933">
    <property type="entry name" value="PrsW"/>
    <property type="match status" value="1"/>
</dbReference>
<organism evidence="11 12">
    <name type="scientific">Tissierella simiarum</name>
    <dbReference type="NCBI Taxonomy" id="2841534"/>
    <lineage>
        <taxon>Bacteria</taxon>
        <taxon>Bacillati</taxon>
        <taxon>Bacillota</taxon>
        <taxon>Tissierellia</taxon>
        <taxon>Tissierellales</taxon>
        <taxon>Tissierellaceae</taxon>
        <taxon>Tissierella</taxon>
    </lineage>
</organism>
<feature type="transmembrane region" description="Helical" evidence="10">
    <location>
        <begin position="6"/>
        <end position="24"/>
    </location>
</feature>
<sequence length="234" mass="27041">MSLRLFIIAVTPAAAIIFGIYLSDRYDREPLKLLIGTFLLGALAVIPSIIVEEFLIKFNVFPSAFGAFYNAFIVAGLTEEYFKRLAILKYPYKTKYFNEKLDGIVYGVFSAMGFATVENIIYVVFTYTNNPYIGLYRGIFSVPAHGVFGITMGYYLSLAKFDADKKRSRKNLLRSLYMPVILHGLFDFILMAEIPQLTILFVPYVVYIWWLNERKLSTFMYDSKNRFIDTKREE</sequence>
<evidence type="ECO:0000256" key="2">
    <source>
        <dbReference type="ARBA" id="ARBA00009165"/>
    </source>
</evidence>
<dbReference type="InterPro" id="IPR026898">
    <property type="entry name" value="PrsW"/>
</dbReference>
<keyword evidence="6 10" id="KW-0812">Transmembrane</keyword>
<keyword evidence="8 10" id="KW-1133">Transmembrane helix</keyword>
<evidence type="ECO:0000256" key="3">
    <source>
        <dbReference type="ARBA" id="ARBA00018997"/>
    </source>
</evidence>
<evidence type="ECO:0000256" key="6">
    <source>
        <dbReference type="ARBA" id="ARBA00022692"/>
    </source>
</evidence>
<dbReference type="RefSeq" id="WP_216519750.1">
    <property type="nucleotide sequence ID" value="NZ_JAHLPM010000009.1"/>
</dbReference>
<dbReference type="EMBL" id="JAHLPM010000009">
    <property type="protein sequence ID" value="MBU5438548.1"/>
    <property type="molecule type" value="Genomic_DNA"/>
</dbReference>